<gene>
    <name evidence="2" type="ORF">SAMN04487907_10123</name>
</gene>
<reference evidence="3" key="1">
    <citation type="submission" date="2016-10" db="EMBL/GenBank/DDBJ databases">
        <authorList>
            <person name="Varghese N."/>
            <person name="Submissions S."/>
        </authorList>
    </citation>
    <scope>NUCLEOTIDE SEQUENCE [LARGE SCALE GENOMIC DNA]</scope>
    <source>
        <strain evidence="3">DSM 24499</strain>
    </source>
</reference>
<keyword evidence="3" id="KW-1185">Reference proteome</keyword>
<accession>A0A1I1D002</accession>
<proteinExistence type="predicted"/>
<evidence type="ECO:0000256" key="1">
    <source>
        <dbReference type="SAM" id="SignalP"/>
    </source>
</evidence>
<protein>
    <recommendedName>
        <fullName evidence="4">Secreted protein</fullName>
    </recommendedName>
</protein>
<keyword evidence="1" id="KW-0732">Signal</keyword>
<dbReference type="NCBIfam" id="NF047658">
    <property type="entry name" value="HYC_CC_PP"/>
    <property type="match status" value="1"/>
</dbReference>
<dbReference type="Pfam" id="PF26622">
    <property type="entry name" value="DUF8199"/>
    <property type="match status" value="1"/>
</dbReference>
<dbReference type="EMBL" id="FOKV01000001">
    <property type="protein sequence ID" value="SFB68245.1"/>
    <property type="molecule type" value="Genomic_DNA"/>
</dbReference>
<dbReference type="InterPro" id="IPR058512">
    <property type="entry name" value="DUF8199"/>
</dbReference>
<evidence type="ECO:0000313" key="2">
    <source>
        <dbReference type="EMBL" id="SFB68245.1"/>
    </source>
</evidence>
<organism evidence="2 3">
    <name type="scientific">Zunongwangia mangrovi</name>
    <dbReference type="NCBI Taxonomy" id="1334022"/>
    <lineage>
        <taxon>Bacteria</taxon>
        <taxon>Pseudomonadati</taxon>
        <taxon>Bacteroidota</taxon>
        <taxon>Flavobacteriia</taxon>
        <taxon>Flavobacteriales</taxon>
        <taxon>Flavobacteriaceae</taxon>
        <taxon>Zunongwangia</taxon>
    </lineage>
</organism>
<evidence type="ECO:0008006" key="4">
    <source>
        <dbReference type="Google" id="ProtNLM"/>
    </source>
</evidence>
<evidence type="ECO:0000313" key="3">
    <source>
        <dbReference type="Proteomes" id="UP000199438"/>
    </source>
</evidence>
<name>A0A1I1D002_9FLAO</name>
<dbReference type="AlphaFoldDB" id="A0A1I1D002"/>
<dbReference type="InterPro" id="IPR058060">
    <property type="entry name" value="HYC_CC_PP"/>
</dbReference>
<feature type="chain" id="PRO_5011778427" description="Secreted protein" evidence="1">
    <location>
        <begin position="26"/>
        <end position="137"/>
    </location>
</feature>
<dbReference type="Proteomes" id="UP000199438">
    <property type="component" value="Unassembled WGS sequence"/>
</dbReference>
<sequence>MKKVFAKIFASTLAVLVLFSTLSFTVDQHFCGNFLVDSAIFTKAKTCGMEMNSATSAEASITKEPCCTNKKVEVKGQDELKQNFNNLDFQQQLFITGFVYFYLQVFEVSEPDFIPFKDYSPPKLVCDIQLQDQVFLI</sequence>
<dbReference type="RefSeq" id="WP_092539382.1">
    <property type="nucleotide sequence ID" value="NZ_FOKV01000001.1"/>
</dbReference>
<dbReference type="STRING" id="1334022.SAMN04487907_10123"/>
<feature type="signal peptide" evidence="1">
    <location>
        <begin position="1"/>
        <end position="25"/>
    </location>
</feature>
<dbReference type="OrthoDB" id="1493875at2"/>